<reference evidence="2" key="1">
    <citation type="submission" date="2022-08" db="UniProtKB">
        <authorList>
            <consortium name="EnsemblMetazoa"/>
        </authorList>
    </citation>
    <scope>IDENTIFICATION</scope>
    <source>
        <strain evidence="2">05x7-T-G4-1.051#20</strain>
    </source>
</reference>
<accession>A0A8W8MBU2</accession>
<evidence type="ECO:0000313" key="2">
    <source>
        <dbReference type="EnsemblMetazoa" id="G32074.1:cds"/>
    </source>
</evidence>
<dbReference type="Proteomes" id="UP000005408">
    <property type="component" value="Unassembled WGS sequence"/>
</dbReference>
<organism evidence="2 3">
    <name type="scientific">Magallana gigas</name>
    <name type="common">Pacific oyster</name>
    <name type="synonym">Crassostrea gigas</name>
    <dbReference type="NCBI Taxonomy" id="29159"/>
    <lineage>
        <taxon>Eukaryota</taxon>
        <taxon>Metazoa</taxon>
        <taxon>Spiralia</taxon>
        <taxon>Lophotrochozoa</taxon>
        <taxon>Mollusca</taxon>
        <taxon>Bivalvia</taxon>
        <taxon>Autobranchia</taxon>
        <taxon>Pteriomorphia</taxon>
        <taxon>Ostreida</taxon>
        <taxon>Ostreoidea</taxon>
        <taxon>Ostreidae</taxon>
        <taxon>Magallana</taxon>
    </lineage>
</organism>
<sequence length="100" mass="11656">MKPITCVLIVLVLCQLCMTTSAAKLFSDENVKKVKDMTKKFGCKMKDEAKEFVKKVKDIEADKRSIAEKNNYMDREKPTFPVLYLLKYRSESRTQVVFDH</sequence>
<feature type="chain" id="PRO_5036473016" evidence="1">
    <location>
        <begin position="23"/>
        <end position="100"/>
    </location>
</feature>
<dbReference type="AlphaFoldDB" id="A0A8W8MBU2"/>
<proteinExistence type="predicted"/>
<feature type="signal peptide" evidence="1">
    <location>
        <begin position="1"/>
        <end position="22"/>
    </location>
</feature>
<keyword evidence="3" id="KW-1185">Reference proteome</keyword>
<dbReference type="EnsemblMetazoa" id="G32074.1">
    <property type="protein sequence ID" value="G32074.1:cds"/>
    <property type="gene ID" value="G32074"/>
</dbReference>
<keyword evidence="1" id="KW-0732">Signal</keyword>
<evidence type="ECO:0000256" key="1">
    <source>
        <dbReference type="SAM" id="SignalP"/>
    </source>
</evidence>
<protein>
    <submittedName>
        <fullName evidence="2">Uncharacterized protein</fullName>
    </submittedName>
</protein>
<evidence type="ECO:0000313" key="3">
    <source>
        <dbReference type="Proteomes" id="UP000005408"/>
    </source>
</evidence>
<name>A0A8W8MBU2_MAGGI</name>